<gene>
    <name evidence="1" type="ORF">NUU61_007047</name>
</gene>
<comment type="caution">
    <text evidence="1">The sequence shown here is derived from an EMBL/GenBank/DDBJ whole genome shotgun (WGS) entry which is preliminary data.</text>
</comment>
<organism evidence="1 2">
    <name type="scientific">Penicillium alfredii</name>
    <dbReference type="NCBI Taxonomy" id="1506179"/>
    <lineage>
        <taxon>Eukaryota</taxon>
        <taxon>Fungi</taxon>
        <taxon>Dikarya</taxon>
        <taxon>Ascomycota</taxon>
        <taxon>Pezizomycotina</taxon>
        <taxon>Eurotiomycetes</taxon>
        <taxon>Eurotiomycetidae</taxon>
        <taxon>Eurotiales</taxon>
        <taxon>Aspergillaceae</taxon>
        <taxon>Penicillium</taxon>
    </lineage>
</organism>
<protein>
    <submittedName>
        <fullName evidence="1">Uncharacterized protein</fullName>
    </submittedName>
</protein>
<dbReference type="AlphaFoldDB" id="A0A9W9K4U5"/>
<dbReference type="RefSeq" id="XP_056510372.1">
    <property type="nucleotide sequence ID" value="XM_056657572.1"/>
</dbReference>
<dbReference type="GeneID" id="81396741"/>
<evidence type="ECO:0000313" key="2">
    <source>
        <dbReference type="Proteomes" id="UP001141434"/>
    </source>
</evidence>
<evidence type="ECO:0000313" key="1">
    <source>
        <dbReference type="EMBL" id="KAJ5092177.1"/>
    </source>
</evidence>
<dbReference type="EMBL" id="JAPMSZ010000009">
    <property type="protein sequence ID" value="KAJ5092177.1"/>
    <property type="molecule type" value="Genomic_DNA"/>
</dbReference>
<keyword evidence="2" id="KW-1185">Reference proteome</keyword>
<sequence>MSTWLDHSPKKKGMEAQWVVGGKGRSAPPEGGAEIDHRDAPRVGNVAQRRAQRLRRANMQKDRTAEGAETFLLVHRTGYEAQMK</sequence>
<accession>A0A9W9K4U5</accession>
<reference evidence="1" key="1">
    <citation type="submission" date="2022-11" db="EMBL/GenBank/DDBJ databases">
        <authorList>
            <person name="Petersen C."/>
        </authorList>
    </citation>
    <scope>NUCLEOTIDE SEQUENCE</scope>
    <source>
        <strain evidence="1">IBT 34128</strain>
    </source>
</reference>
<name>A0A9W9K4U5_9EURO</name>
<reference evidence="1" key="2">
    <citation type="journal article" date="2023" name="IMA Fungus">
        <title>Comparative genomic study of the Penicillium genus elucidates a diverse pangenome and 15 lateral gene transfer events.</title>
        <authorList>
            <person name="Petersen C."/>
            <person name="Sorensen T."/>
            <person name="Nielsen M.R."/>
            <person name="Sondergaard T.E."/>
            <person name="Sorensen J.L."/>
            <person name="Fitzpatrick D.A."/>
            <person name="Frisvad J.C."/>
            <person name="Nielsen K.L."/>
        </authorList>
    </citation>
    <scope>NUCLEOTIDE SEQUENCE</scope>
    <source>
        <strain evidence="1">IBT 34128</strain>
    </source>
</reference>
<dbReference type="Proteomes" id="UP001141434">
    <property type="component" value="Unassembled WGS sequence"/>
</dbReference>
<proteinExistence type="predicted"/>